<evidence type="ECO:0000256" key="4">
    <source>
        <dbReference type="ARBA" id="ARBA00022737"/>
    </source>
</evidence>
<organism evidence="9 10">
    <name type="scientific">Triplophysa rosa</name>
    <name type="common">Cave loach</name>
    <dbReference type="NCBI Taxonomy" id="992332"/>
    <lineage>
        <taxon>Eukaryota</taxon>
        <taxon>Metazoa</taxon>
        <taxon>Chordata</taxon>
        <taxon>Craniata</taxon>
        <taxon>Vertebrata</taxon>
        <taxon>Euteleostomi</taxon>
        <taxon>Actinopterygii</taxon>
        <taxon>Neopterygii</taxon>
        <taxon>Teleostei</taxon>
        <taxon>Ostariophysi</taxon>
        <taxon>Cypriniformes</taxon>
        <taxon>Nemacheilidae</taxon>
        <taxon>Triplophysa</taxon>
    </lineage>
</organism>
<dbReference type="GO" id="GO:0005737">
    <property type="term" value="C:cytoplasm"/>
    <property type="evidence" value="ECO:0007669"/>
    <property type="project" value="UniProtKB-SubCell"/>
</dbReference>
<dbReference type="SMART" id="SM00449">
    <property type="entry name" value="SPRY"/>
    <property type="match status" value="1"/>
</dbReference>
<accession>A0A9W8C862</accession>
<dbReference type="Pfam" id="PF00622">
    <property type="entry name" value="SPRY"/>
    <property type="match status" value="1"/>
</dbReference>
<dbReference type="Pfam" id="PF14484">
    <property type="entry name" value="FISNA"/>
    <property type="match status" value="1"/>
</dbReference>
<sequence length="1060" mass="120827">MHYKDQQTPLVREAAKKHRRTQAGGSVLGILLQSFCPYQTDEFVLRKFLKNHKANMKRKTERVFESKKKHKVHLKNVYTELFITEADIEDVSDEHEIQKIEKCVKQQKSHNKPINYNDIFFSLGHNELNKTVLTKGIAGIGKTFVVRKFILDWAEGTANHSIDAMFLLPFGEINQIKDEETSFHEFLQKFYPEMKELSESMLYERKLLFIFDGLDESQLSLNFKCTILNSVNNRSSIDGLFINLIRGNLLPSSLIWITSRPAAANQIPPEFVGLFTEVQGFTDPQKEEYFRKRIKDENQASKIISHIKASRSLYIMCYIPVFCWIAATVLLDILIKNNSENIHTTLTEMYIHFLLIQMNMKNQKYDEEVERDHTKLLDSNRAIVLKLAKLAFEQLKKESTIFREEDLEECGIYVSEVSENTGIIAEIFKTEAGLHERRVFRFVHQSVQEFLAALHVFFCYMTKNVNELVFFFEERQDYILLHDLLKKAVNKAVHSHKGHLDLFLRFLLGLSLESNQKLLKGLLTDTEDSRESIRETIQYIKQFHKKHMASEASTNLTFCLSELKDYSLLTEIQTYGSPDVSPERHQSSSMCSALAYMIFMSGDVLDEFNPKLYETSPAGYMRLISAVRCCRKAIFSSCGLNDTCCKSVSSALQSSDSPLRDLDLSNNDLQDSGVKLISDALNNTNCQLEILRLALCNITVESCKSVSSALQSSNSPLRDLDVSNNDLQDSGVKLISDALNNTNCQLQTLRMAMCNLTDQCCESLSSCLQSSKSPLRDLDVSNNDLQDSGVKLISDALNNTNCHLQTLRLSGCMVTDEGCCYLASALSSNPSHLRELDLSYNHPQHSELQLLAYQNDPNYALKILNFDHGGEFRIKSGLQKYAYDLTLDPNTANVHLVLSEENRKITRVIESQSYPDHPDRFDECLQVLCGESLTGRCYWEVDWGGREADVSVSYKGICREGRNNDCWFGYNKKSWSLICSPYRFTACHNNKKTFISAPSPPSNRVGVYVDWPAGTLSFYSVSDTHTLTHLHTFNTTFTQPLYAGFGVYFNSSVSLCKMTL</sequence>
<dbReference type="FunFam" id="3.40.50.300:FF:000210">
    <property type="entry name" value="Si:dkey-16p6.1"/>
    <property type="match status" value="1"/>
</dbReference>
<dbReference type="SMART" id="SM01288">
    <property type="entry name" value="FISNA"/>
    <property type="match status" value="1"/>
</dbReference>
<dbReference type="AlphaFoldDB" id="A0A9W8C862"/>
<evidence type="ECO:0000313" key="10">
    <source>
        <dbReference type="Proteomes" id="UP001059041"/>
    </source>
</evidence>
<dbReference type="InterPro" id="IPR001611">
    <property type="entry name" value="Leu-rich_rpt"/>
</dbReference>
<keyword evidence="6" id="KW-0067">ATP-binding</keyword>
<dbReference type="InterPro" id="IPR007111">
    <property type="entry name" value="NACHT_NTPase"/>
</dbReference>
<dbReference type="Pfam" id="PF17779">
    <property type="entry name" value="WHD_NOD2"/>
    <property type="match status" value="1"/>
</dbReference>
<reference evidence="9" key="1">
    <citation type="submission" date="2021-02" db="EMBL/GenBank/DDBJ databases">
        <title>Comparative genomics reveals that relaxation of natural selection precedes convergent phenotypic evolution of cavefish.</title>
        <authorList>
            <person name="Peng Z."/>
        </authorList>
    </citation>
    <scope>NUCLEOTIDE SEQUENCE</scope>
    <source>
        <tissue evidence="9">Muscle</tissue>
    </source>
</reference>
<dbReference type="InterPro" id="IPR051261">
    <property type="entry name" value="NLR"/>
</dbReference>
<evidence type="ECO:0000313" key="9">
    <source>
        <dbReference type="EMBL" id="KAI7810520.1"/>
    </source>
</evidence>
<dbReference type="Pfam" id="PF13765">
    <property type="entry name" value="PRY"/>
    <property type="match status" value="1"/>
</dbReference>
<evidence type="ECO:0000259" key="8">
    <source>
        <dbReference type="PROSITE" id="PS50837"/>
    </source>
</evidence>
<evidence type="ECO:0000256" key="6">
    <source>
        <dbReference type="ARBA" id="ARBA00022840"/>
    </source>
</evidence>
<dbReference type="Gene3D" id="2.60.120.920">
    <property type="match status" value="1"/>
</dbReference>
<dbReference type="InterPro" id="IPR029495">
    <property type="entry name" value="NACHT-assoc"/>
</dbReference>
<dbReference type="PROSITE" id="PS50837">
    <property type="entry name" value="NACHT"/>
    <property type="match status" value="1"/>
</dbReference>
<evidence type="ECO:0000259" key="7">
    <source>
        <dbReference type="PROSITE" id="PS50188"/>
    </source>
</evidence>
<keyword evidence="5" id="KW-0547">Nucleotide-binding</keyword>
<keyword evidence="2" id="KW-0963">Cytoplasm</keyword>
<dbReference type="InterPro" id="IPR043136">
    <property type="entry name" value="B30.2/SPRY_sf"/>
</dbReference>
<dbReference type="CDD" id="cd16040">
    <property type="entry name" value="SPRY_PRY_SNTX"/>
    <property type="match status" value="1"/>
</dbReference>
<keyword evidence="3" id="KW-0433">Leucine-rich repeat</keyword>
<evidence type="ECO:0000256" key="5">
    <source>
        <dbReference type="ARBA" id="ARBA00022741"/>
    </source>
</evidence>
<keyword evidence="4" id="KW-0677">Repeat</keyword>
<dbReference type="InterPro" id="IPR041075">
    <property type="entry name" value="NOD1/2_WH"/>
</dbReference>
<dbReference type="EMBL" id="JAFHDT010000004">
    <property type="protein sequence ID" value="KAI7810520.1"/>
    <property type="molecule type" value="Genomic_DNA"/>
</dbReference>
<evidence type="ECO:0000256" key="2">
    <source>
        <dbReference type="ARBA" id="ARBA00022490"/>
    </source>
</evidence>
<name>A0A9W8C862_TRIRA</name>
<dbReference type="InterPro" id="IPR003879">
    <property type="entry name" value="Butyrophylin_SPRY"/>
</dbReference>
<dbReference type="SMART" id="SM00368">
    <property type="entry name" value="LRR_RI"/>
    <property type="match status" value="6"/>
</dbReference>
<dbReference type="InterPro" id="IPR001870">
    <property type="entry name" value="B30.2/SPRY"/>
</dbReference>
<dbReference type="InterPro" id="IPR006574">
    <property type="entry name" value="PRY"/>
</dbReference>
<dbReference type="SMART" id="SM00589">
    <property type="entry name" value="PRY"/>
    <property type="match status" value="1"/>
</dbReference>
<keyword evidence="10" id="KW-1185">Reference proteome</keyword>
<dbReference type="Pfam" id="PF13516">
    <property type="entry name" value="LRR_6"/>
    <property type="match status" value="5"/>
</dbReference>
<gene>
    <name evidence="9" type="ORF">IRJ41_003034</name>
</gene>
<dbReference type="InterPro" id="IPR013320">
    <property type="entry name" value="ConA-like_dom_sf"/>
</dbReference>
<dbReference type="SUPFAM" id="SSF52047">
    <property type="entry name" value="RNI-like"/>
    <property type="match status" value="1"/>
</dbReference>
<feature type="domain" description="B30.2/SPRY" evidence="7">
    <location>
        <begin position="865"/>
        <end position="1060"/>
    </location>
</feature>
<dbReference type="SUPFAM" id="SSF52540">
    <property type="entry name" value="P-loop containing nucleoside triphosphate hydrolases"/>
    <property type="match status" value="1"/>
</dbReference>
<dbReference type="Proteomes" id="UP001059041">
    <property type="component" value="Linkage Group LG4"/>
</dbReference>
<dbReference type="GO" id="GO:0005524">
    <property type="term" value="F:ATP binding"/>
    <property type="evidence" value="ECO:0007669"/>
    <property type="project" value="UniProtKB-KW"/>
</dbReference>
<dbReference type="PROSITE" id="PS50188">
    <property type="entry name" value="B302_SPRY"/>
    <property type="match status" value="1"/>
</dbReference>
<dbReference type="InterPro" id="IPR041267">
    <property type="entry name" value="NLRP_HD2"/>
</dbReference>
<dbReference type="FunFam" id="2.60.120.920:FF:000037">
    <property type="entry name" value="Si:dkey-191j3.2"/>
    <property type="match status" value="1"/>
</dbReference>
<protein>
    <submittedName>
        <fullName evidence="9">NACHT</fullName>
    </submittedName>
</protein>
<dbReference type="PANTHER" id="PTHR24106">
    <property type="entry name" value="NACHT, LRR AND CARD DOMAINS-CONTAINING"/>
    <property type="match status" value="1"/>
</dbReference>
<dbReference type="Pfam" id="PF05729">
    <property type="entry name" value="NACHT"/>
    <property type="match status" value="1"/>
</dbReference>
<dbReference type="FunFam" id="3.80.10.10:FF:000100">
    <property type="entry name" value="Si:dkey-11n14.1"/>
    <property type="match status" value="2"/>
</dbReference>
<evidence type="ECO:0000256" key="3">
    <source>
        <dbReference type="ARBA" id="ARBA00022614"/>
    </source>
</evidence>
<comment type="subcellular location">
    <subcellularLocation>
        <location evidence="1">Cytoplasm</location>
    </subcellularLocation>
</comment>
<dbReference type="Gene3D" id="3.80.10.10">
    <property type="entry name" value="Ribonuclease Inhibitor"/>
    <property type="match status" value="1"/>
</dbReference>
<dbReference type="Pfam" id="PF17776">
    <property type="entry name" value="NLRC4_HD2"/>
    <property type="match status" value="1"/>
</dbReference>
<dbReference type="SUPFAM" id="SSF49899">
    <property type="entry name" value="Concanavalin A-like lectins/glucanases"/>
    <property type="match status" value="1"/>
</dbReference>
<comment type="caution">
    <text evidence="9">The sequence shown here is derived from an EMBL/GenBank/DDBJ whole genome shotgun (WGS) entry which is preliminary data.</text>
</comment>
<dbReference type="PRINTS" id="PR01407">
    <property type="entry name" value="BUTYPHLNCDUF"/>
</dbReference>
<proteinExistence type="predicted"/>
<dbReference type="Gene3D" id="3.40.50.300">
    <property type="entry name" value="P-loop containing nucleotide triphosphate hydrolases"/>
    <property type="match status" value="1"/>
</dbReference>
<dbReference type="InterPro" id="IPR027417">
    <property type="entry name" value="P-loop_NTPase"/>
</dbReference>
<dbReference type="InterPro" id="IPR032675">
    <property type="entry name" value="LRR_dom_sf"/>
</dbReference>
<dbReference type="InterPro" id="IPR003877">
    <property type="entry name" value="SPRY_dom"/>
</dbReference>
<evidence type="ECO:0000256" key="1">
    <source>
        <dbReference type="ARBA" id="ARBA00004496"/>
    </source>
</evidence>
<feature type="domain" description="NACHT" evidence="8">
    <location>
        <begin position="130"/>
        <end position="263"/>
    </location>
</feature>